<dbReference type="Proteomes" id="UP000698752">
    <property type="component" value="Unassembled WGS sequence"/>
</dbReference>
<dbReference type="PANTHER" id="PTHR34599">
    <property type="entry name" value="PEROXIDASE-RELATED"/>
    <property type="match status" value="1"/>
</dbReference>
<dbReference type="InterPro" id="IPR036938">
    <property type="entry name" value="PAP2/HPO_sf"/>
</dbReference>
<keyword evidence="1" id="KW-0732">Signal</keyword>
<evidence type="ECO:0000313" key="3">
    <source>
        <dbReference type="EMBL" id="MBR0649566.1"/>
    </source>
</evidence>
<sequence>MLKQPLRRRARSAVLAGSCILLGIGASPAAAQPVDSSVGTWRTWVLASGDQFRLPPPPGADATRAEAEQLRAMSMDADAAALARMAWWNAAAPSYRWNQIAIEALLAADLRANFAMRHLAVLHTALADGMIAAWDSKYAHNRAGPMANGAAATPSYPDEHAVAGTVAAAILGTIFPRRQGEFEALAAEASRLRLLAGAAYPSDVAAGVALGRSVAAVALERAARDGSAQAWTGTVPTGPGLWSGTNPIAPQAATWTTWLLASPSEIRPPPPAAHDSAERAAEMTDLRAFVRTPKTSGDAFFWEYGAGGQRNFDYWGAHIGRLLFESGQARNAPRAARTYALVQAAMHDAGVACWDAKYTYWTIRPHQLDPAFRPLFTVPNHPSYPSAHSCFSVAATQTLAGFFPADAAILEALARQAGQARIAAGVHYWSDVTAGERIGQQVAARAAERARTDGAKRQ</sequence>
<protein>
    <submittedName>
        <fullName evidence="3">Phosphatase PAP2 family protein</fullName>
    </submittedName>
</protein>
<feature type="chain" id="PRO_5047133236" evidence="1">
    <location>
        <begin position="32"/>
        <end position="458"/>
    </location>
</feature>
<dbReference type="Gene3D" id="1.10.606.10">
    <property type="entry name" value="Vanadium-containing Chloroperoxidase, domain 2"/>
    <property type="match status" value="1"/>
</dbReference>
<dbReference type="Pfam" id="PF01569">
    <property type="entry name" value="PAP2"/>
    <property type="match status" value="1"/>
</dbReference>
<organism evidence="3 4">
    <name type="scientific">Neoroseomonas terrae</name>
    <dbReference type="NCBI Taxonomy" id="424799"/>
    <lineage>
        <taxon>Bacteria</taxon>
        <taxon>Pseudomonadati</taxon>
        <taxon>Pseudomonadota</taxon>
        <taxon>Alphaproteobacteria</taxon>
        <taxon>Acetobacterales</taxon>
        <taxon>Acetobacteraceae</taxon>
        <taxon>Neoroseomonas</taxon>
    </lineage>
</organism>
<feature type="signal peptide" evidence="1">
    <location>
        <begin position="1"/>
        <end position="31"/>
    </location>
</feature>
<feature type="domain" description="Phosphatidic acid phosphatase type 2/haloperoxidase" evidence="2">
    <location>
        <begin position="351"/>
        <end position="439"/>
    </location>
</feature>
<keyword evidence="4" id="KW-1185">Reference proteome</keyword>
<dbReference type="InterPro" id="IPR052559">
    <property type="entry name" value="V-haloperoxidase"/>
</dbReference>
<reference evidence="4" key="1">
    <citation type="journal article" date="2021" name="Syst. Appl. Microbiol.">
        <title>Roseomonas hellenica sp. nov., isolated from roots of wild-growing Alkanna tinctoria.</title>
        <authorList>
            <person name="Rat A."/>
            <person name="Naranjo H.D."/>
            <person name="Lebbe L."/>
            <person name="Cnockaert M."/>
            <person name="Krigas N."/>
            <person name="Grigoriadou K."/>
            <person name="Maloupa E."/>
            <person name="Willems A."/>
        </authorList>
    </citation>
    <scope>NUCLEOTIDE SEQUENCE [LARGE SCALE GENOMIC DNA]</scope>
    <source>
        <strain evidence="4">LMG 31159</strain>
    </source>
</reference>
<evidence type="ECO:0000259" key="2">
    <source>
        <dbReference type="Pfam" id="PF01569"/>
    </source>
</evidence>
<evidence type="ECO:0000313" key="4">
    <source>
        <dbReference type="Proteomes" id="UP000698752"/>
    </source>
</evidence>
<dbReference type="SUPFAM" id="SSF48317">
    <property type="entry name" value="Acid phosphatase/Vanadium-dependent haloperoxidase"/>
    <property type="match status" value="2"/>
</dbReference>
<accession>A0ABS5EEX1</accession>
<dbReference type="CDD" id="cd03398">
    <property type="entry name" value="PAP2_haloperoxidase"/>
    <property type="match status" value="1"/>
</dbReference>
<dbReference type="PANTHER" id="PTHR34599:SF1">
    <property type="entry name" value="PHOSPHATIDIC ACID PHOSPHATASE TYPE 2_HALOPEROXIDASE DOMAIN-CONTAINING PROTEIN"/>
    <property type="match status" value="1"/>
</dbReference>
<dbReference type="InterPro" id="IPR000326">
    <property type="entry name" value="PAP2/HPO"/>
</dbReference>
<evidence type="ECO:0000256" key="1">
    <source>
        <dbReference type="SAM" id="SignalP"/>
    </source>
</evidence>
<dbReference type="RefSeq" id="WP_211867625.1">
    <property type="nucleotide sequence ID" value="NZ_JAAEDI010000007.1"/>
</dbReference>
<gene>
    <name evidence="3" type="ORF">GXW78_07835</name>
</gene>
<dbReference type="InterPro" id="IPR016119">
    <property type="entry name" value="Br/Cl_peroxidase_C"/>
</dbReference>
<comment type="caution">
    <text evidence="3">The sequence shown here is derived from an EMBL/GenBank/DDBJ whole genome shotgun (WGS) entry which is preliminary data.</text>
</comment>
<name>A0ABS5EEX1_9PROT</name>
<proteinExistence type="predicted"/>
<dbReference type="Gene3D" id="1.10.606.20">
    <property type="match status" value="1"/>
</dbReference>
<dbReference type="EMBL" id="JAAEDI010000007">
    <property type="protein sequence ID" value="MBR0649566.1"/>
    <property type="molecule type" value="Genomic_DNA"/>
</dbReference>